<dbReference type="PROSITE" id="PS50043">
    <property type="entry name" value="HTH_LUXR_2"/>
    <property type="match status" value="1"/>
</dbReference>
<keyword evidence="6" id="KW-1185">Reference proteome</keyword>
<sequence>MHVLGPASATRDALVAALREAGAVLVPRPDSAPDTVTVVAGETVERALGACGRTGAERALVVAERFTPESVVRAADWGAKALLAAAEATPQRLLAALGSARDGDGRVPYQVMIRVLGAGTAEPVPAQRASGVEVPLTARQTTVLRLMAEGHGNGEIARLLECSEHTVKNVVYELMARLQVRNRAQAVAHAIRTGVI</sequence>
<dbReference type="OrthoDB" id="9808843at2"/>
<comment type="caution">
    <text evidence="5">The sequence shown here is derived from an EMBL/GenBank/DDBJ whole genome shotgun (WGS) entry which is preliminary data.</text>
</comment>
<dbReference type="GO" id="GO:0006355">
    <property type="term" value="P:regulation of DNA-templated transcription"/>
    <property type="evidence" value="ECO:0007669"/>
    <property type="project" value="InterPro"/>
</dbReference>
<dbReference type="GO" id="GO:0003677">
    <property type="term" value="F:DNA binding"/>
    <property type="evidence" value="ECO:0007669"/>
    <property type="project" value="UniProtKB-KW"/>
</dbReference>
<reference evidence="5 6" key="1">
    <citation type="submission" date="2016-10" db="EMBL/GenBank/DDBJ databases">
        <title>The Draft Genome Sequence of Actinokineospora bangkokensis 44EHWT reveals the biosynthetic pathway of antifungal compounds Thailandins with unusual extender unit butylmalonyl-CoA.</title>
        <authorList>
            <person name="Greule A."/>
            <person name="Intra B."/>
            <person name="Flemming S."/>
            <person name="Rommel M.G."/>
            <person name="Panbangred W."/>
            <person name="Bechthold A."/>
        </authorList>
    </citation>
    <scope>NUCLEOTIDE SEQUENCE [LARGE SCALE GENOMIC DNA]</scope>
    <source>
        <strain evidence="5 6">44EHW</strain>
    </source>
</reference>
<proteinExistence type="predicted"/>
<feature type="domain" description="HTH luxR-type" evidence="4">
    <location>
        <begin position="129"/>
        <end position="194"/>
    </location>
</feature>
<dbReference type="Pfam" id="PF00196">
    <property type="entry name" value="GerE"/>
    <property type="match status" value="1"/>
</dbReference>
<accession>A0A1Q9LM75</accession>
<dbReference type="InterPro" id="IPR000792">
    <property type="entry name" value="Tscrpt_reg_LuxR_C"/>
</dbReference>
<dbReference type="Proteomes" id="UP000186040">
    <property type="component" value="Unassembled WGS sequence"/>
</dbReference>
<dbReference type="STRING" id="1193682.BJP25_19075"/>
<evidence type="ECO:0000256" key="1">
    <source>
        <dbReference type="ARBA" id="ARBA00023015"/>
    </source>
</evidence>
<evidence type="ECO:0000313" key="5">
    <source>
        <dbReference type="EMBL" id="OLR93109.1"/>
    </source>
</evidence>
<evidence type="ECO:0000256" key="2">
    <source>
        <dbReference type="ARBA" id="ARBA00023125"/>
    </source>
</evidence>
<dbReference type="CDD" id="cd06170">
    <property type="entry name" value="LuxR_C_like"/>
    <property type="match status" value="1"/>
</dbReference>
<dbReference type="PANTHER" id="PTHR44688:SF16">
    <property type="entry name" value="DNA-BINDING TRANSCRIPTIONAL ACTIVATOR DEVR_DOSR"/>
    <property type="match status" value="1"/>
</dbReference>
<evidence type="ECO:0000313" key="6">
    <source>
        <dbReference type="Proteomes" id="UP000186040"/>
    </source>
</evidence>
<evidence type="ECO:0000259" key="4">
    <source>
        <dbReference type="PROSITE" id="PS50043"/>
    </source>
</evidence>
<protein>
    <recommendedName>
        <fullName evidence="4">HTH luxR-type domain-containing protein</fullName>
    </recommendedName>
</protein>
<organism evidence="5 6">
    <name type="scientific">Actinokineospora bangkokensis</name>
    <dbReference type="NCBI Taxonomy" id="1193682"/>
    <lineage>
        <taxon>Bacteria</taxon>
        <taxon>Bacillati</taxon>
        <taxon>Actinomycetota</taxon>
        <taxon>Actinomycetes</taxon>
        <taxon>Pseudonocardiales</taxon>
        <taxon>Pseudonocardiaceae</taxon>
        <taxon>Actinokineospora</taxon>
    </lineage>
</organism>
<evidence type="ECO:0000256" key="3">
    <source>
        <dbReference type="ARBA" id="ARBA00023163"/>
    </source>
</evidence>
<keyword evidence="1" id="KW-0805">Transcription regulation</keyword>
<dbReference type="Gene3D" id="3.40.50.2300">
    <property type="match status" value="1"/>
</dbReference>
<dbReference type="SMART" id="SM00421">
    <property type="entry name" value="HTH_LUXR"/>
    <property type="match status" value="1"/>
</dbReference>
<dbReference type="InterPro" id="IPR016032">
    <property type="entry name" value="Sig_transdc_resp-reg_C-effctor"/>
</dbReference>
<name>A0A1Q9LM75_9PSEU</name>
<dbReference type="PRINTS" id="PR00038">
    <property type="entry name" value="HTHLUXR"/>
</dbReference>
<dbReference type="PANTHER" id="PTHR44688">
    <property type="entry name" value="DNA-BINDING TRANSCRIPTIONAL ACTIVATOR DEVR_DOSR"/>
    <property type="match status" value="1"/>
</dbReference>
<dbReference type="SUPFAM" id="SSF46894">
    <property type="entry name" value="C-terminal effector domain of the bipartite response regulators"/>
    <property type="match status" value="1"/>
</dbReference>
<keyword evidence="2" id="KW-0238">DNA-binding</keyword>
<dbReference type="AlphaFoldDB" id="A0A1Q9LM75"/>
<keyword evidence="3" id="KW-0804">Transcription</keyword>
<gene>
    <name evidence="5" type="ORF">BJP25_19075</name>
</gene>
<dbReference type="EMBL" id="MKQR01000013">
    <property type="protein sequence ID" value="OLR93109.1"/>
    <property type="molecule type" value="Genomic_DNA"/>
</dbReference>